<gene>
    <name evidence="1" type="ORF">HYALB_00005108</name>
</gene>
<dbReference type="PANTHER" id="PTHR42749">
    <property type="entry name" value="CELL SHAPE-DETERMINING PROTEIN MREB"/>
    <property type="match status" value="1"/>
</dbReference>
<protein>
    <submittedName>
        <fullName evidence="1">Uncharacterized protein</fullName>
    </submittedName>
</protein>
<dbReference type="EMBL" id="CAJVRM010000463">
    <property type="protein sequence ID" value="CAG8981308.1"/>
    <property type="molecule type" value="Genomic_DNA"/>
</dbReference>
<sequence length="338" mass="38069">MRNSNQRTEFPAALRKLFLDSLSCWVVKEWKSLECANGLRSAETQDRCLYWNLSKNLPVKFDIVSFDMEVFQSICGSLRFARLAPSDIVYNWNGEKPAIPVAFGYTRPRKGQGEILVSKVKLALLPHSGEYDYAQSLLKDTSDTLKLGSPQQITEDFLKFAIEHATKECGGQPTKGWVVSVPQSYEIDEVQSFRAMIQRAGGLGDIYIHGESDCVTYAHLTSIEENIRLVKKETFRKRQDLTVAVGIIDLGAGTADVTTSEICFKIDGSAPTINELRAPLGFTIGGDLFDDRFIEVLRAKLGIQLSTEAEKAIFEPFTDYFHKRSKPQWSLLNYDEEE</sequence>
<name>A0A9N9LUZ9_9HELO</name>
<comment type="caution">
    <text evidence="1">The sequence shown here is derived from an EMBL/GenBank/DDBJ whole genome shotgun (WGS) entry which is preliminary data.</text>
</comment>
<organism evidence="1 2">
    <name type="scientific">Hymenoscyphus albidus</name>
    <dbReference type="NCBI Taxonomy" id="595503"/>
    <lineage>
        <taxon>Eukaryota</taxon>
        <taxon>Fungi</taxon>
        <taxon>Dikarya</taxon>
        <taxon>Ascomycota</taxon>
        <taxon>Pezizomycotina</taxon>
        <taxon>Leotiomycetes</taxon>
        <taxon>Helotiales</taxon>
        <taxon>Helotiaceae</taxon>
        <taxon>Hymenoscyphus</taxon>
    </lineage>
</organism>
<keyword evidence="2" id="KW-1185">Reference proteome</keyword>
<dbReference type="PANTHER" id="PTHR42749:SF1">
    <property type="entry name" value="CELL SHAPE-DETERMINING PROTEIN MREB"/>
    <property type="match status" value="1"/>
</dbReference>
<dbReference type="SUPFAM" id="SSF53067">
    <property type="entry name" value="Actin-like ATPase domain"/>
    <property type="match status" value="1"/>
</dbReference>
<dbReference type="AlphaFoldDB" id="A0A9N9LUZ9"/>
<reference evidence="1" key="1">
    <citation type="submission" date="2021-07" db="EMBL/GenBank/DDBJ databases">
        <authorList>
            <person name="Durling M."/>
        </authorList>
    </citation>
    <scope>NUCLEOTIDE SEQUENCE</scope>
</reference>
<dbReference type="Proteomes" id="UP000701801">
    <property type="component" value="Unassembled WGS sequence"/>
</dbReference>
<dbReference type="Gene3D" id="3.30.420.40">
    <property type="match status" value="2"/>
</dbReference>
<evidence type="ECO:0000313" key="2">
    <source>
        <dbReference type="Proteomes" id="UP000701801"/>
    </source>
</evidence>
<dbReference type="OrthoDB" id="3473645at2759"/>
<dbReference type="Gene3D" id="3.90.640.10">
    <property type="entry name" value="Actin, Chain A, domain 4"/>
    <property type="match status" value="1"/>
</dbReference>
<evidence type="ECO:0000313" key="1">
    <source>
        <dbReference type="EMBL" id="CAG8981308.1"/>
    </source>
</evidence>
<dbReference type="InterPro" id="IPR043129">
    <property type="entry name" value="ATPase_NBD"/>
</dbReference>
<proteinExistence type="predicted"/>
<accession>A0A9N9LUZ9</accession>